<evidence type="ECO:0000313" key="2">
    <source>
        <dbReference type="EMBL" id="SDF77953.1"/>
    </source>
</evidence>
<proteinExistence type="predicted"/>
<dbReference type="Proteomes" id="UP000199706">
    <property type="component" value="Unassembled WGS sequence"/>
</dbReference>
<accession>A0A1G7NVI8</accession>
<evidence type="ECO:0000256" key="1">
    <source>
        <dbReference type="SAM" id="MobiDB-lite"/>
    </source>
</evidence>
<gene>
    <name evidence="2" type="ORF">SAMN05216466_10149</name>
</gene>
<reference evidence="2 3" key="1">
    <citation type="submission" date="2016-10" db="EMBL/GenBank/DDBJ databases">
        <authorList>
            <person name="de Groot N.N."/>
        </authorList>
    </citation>
    <scope>NUCLEOTIDE SEQUENCE [LARGE SCALE GENOMIC DNA]</scope>
    <source>
        <strain evidence="2 3">LMG 2247</strain>
    </source>
</reference>
<sequence length="58" mass="6197">MQQSVSGRPEKTDELVRVGPGVAFHRDVLLPAKPPQGSTSATDQLRRVTPDAQSGLLT</sequence>
<dbReference type="RefSeq" id="WP_176860720.1">
    <property type="nucleotide sequence ID" value="NZ_FNCJ01000001.1"/>
</dbReference>
<organism evidence="2 3">
    <name type="scientific">Paraburkholderia phenazinium</name>
    <dbReference type="NCBI Taxonomy" id="60549"/>
    <lineage>
        <taxon>Bacteria</taxon>
        <taxon>Pseudomonadati</taxon>
        <taxon>Pseudomonadota</taxon>
        <taxon>Betaproteobacteria</taxon>
        <taxon>Burkholderiales</taxon>
        <taxon>Burkholderiaceae</taxon>
        <taxon>Paraburkholderia</taxon>
    </lineage>
</organism>
<evidence type="ECO:0000313" key="3">
    <source>
        <dbReference type="Proteomes" id="UP000199706"/>
    </source>
</evidence>
<protein>
    <submittedName>
        <fullName evidence="2">Uncharacterized protein</fullName>
    </submittedName>
</protein>
<dbReference type="EMBL" id="FNCJ01000001">
    <property type="protein sequence ID" value="SDF77953.1"/>
    <property type="molecule type" value="Genomic_DNA"/>
</dbReference>
<feature type="region of interest" description="Disordered" evidence="1">
    <location>
        <begin position="29"/>
        <end position="58"/>
    </location>
</feature>
<dbReference type="AlphaFoldDB" id="A0A1G7NVI8"/>
<name>A0A1G7NVI8_9BURK</name>